<keyword evidence="3 6" id="KW-0812">Transmembrane</keyword>
<dbReference type="CDD" id="cd17326">
    <property type="entry name" value="MFS_MFSD8"/>
    <property type="match status" value="1"/>
</dbReference>
<feature type="transmembrane region" description="Helical" evidence="6">
    <location>
        <begin position="164"/>
        <end position="185"/>
    </location>
</feature>
<organism evidence="8 9">
    <name type="scientific">Haemonchus contortus</name>
    <name type="common">Barber pole worm</name>
    <dbReference type="NCBI Taxonomy" id="6289"/>
    <lineage>
        <taxon>Eukaryota</taxon>
        <taxon>Metazoa</taxon>
        <taxon>Ecdysozoa</taxon>
        <taxon>Nematoda</taxon>
        <taxon>Chromadorea</taxon>
        <taxon>Rhabditida</taxon>
        <taxon>Rhabditina</taxon>
        <taxon>Rhabditomorpha</taxon>
        <taxon>Strongyloidea</taxon>
        <taxon>Trichostrongylidae</taxon>
        <taxon>Haemonchus</taxon>
    </lineage>
</organism>
<dbReference type="SUPFAM" id="SSF103473">
    <property type="entry name" value="MFS general substrate transporter"/>
    <property type="match status" value="1"/>
</dbReference>
<name>A0A7I5E8C6_HAECO</name>
<feature type="transmembrane region" description="Helical" evidence="6">
    <location>
        <begin position="248"/>
        <end position="270"/>
    </location>
</feature>
<feature type="transmembrane region" description="Helical" evidence="6">
    <location>
        <begin position="70"/>
        <end position="91"/>
    </location>
</feature>
<dbReference type="InterPro" id="IPR011701">
    <property type="entry name" value="MFS"/>
</dbReference>
<keyword evidence="2" id="KW-0813">Transport</keyword>
<dbReference type="InterPro" id="IPR036259">
    <property type="entry name" value="MFS_trans_sf"/>
</dbReference>
<feature type="domain" description="Major facilitator superfamily (MFS) profile" evidence="7">
    <location>
        <begin position="32"/>
        <end position="468"/>
    </location>
</feature>
<feature type="transmembrane region" description="Helical" evidence="6">
    <location>
        <begin position="326"/>
        <end position="346"/>
    </location>
</feature>
<dbReference type="InterPro" id="IPR051068">
    <property type="entry name" value="MFS_Domain-Containing_Protein"/>
</dbReference>
<dbReference type="Gene3D" id="1.20.1250.20">
    <property type="entry name" value="MFS general substrate transporter like domains"/>
    <property type="match status" value="1"/>
</dbReference>
<dbReference type="AlphaFoldDB" id="A0A7I5E8C6"/>
<evidence type="ECO:0000313" key="8">
    <source>
        <dbReference type="Proteomes" id="UP000025227"/>
    </source>
</evidence>
<evidence type="ECO:0000256" key="1">
    <source>
        <dbReference type="ARBA" id="ARBA00004127"/>
    </source>
</evidence>
<dbReference type="OrthoDB" id="370281at2759"/>
<dbReference type="PANTHER" id="PTHR23510:SF3">
    <property type="entry name" value="MAJOR FACILITATOR SUPERFAMILY DOMAIN-CONTAINING PROTEIN 8"/>
    <property type="match status" value="1"/>
</dbReference>
<proteinExistence type="predicted"/>
<evidence type="ECO:0000256" key="3">
    <source>
        <dbReference type="ARBA" id="ARBA00022692"/>
    </source>
</evidence>
<feature type="transmembrane region" description="Helical" evidence="6">
    <location>
        <begin position="445"/>
        <end position="464"/>
    </location>
</feature>
<protein>
    <submittedName>
        <fullName evidence="9">MFS domain-containing protein</fullName>
    </submittedName>
</protein>
<reference evidence="9" key="1">
    <citation type="submission" date="2020-12" db="UniProtKB">
        <authorList>
            <consortium name="WormBaseParasite"/>
        </authorList>
    </citation>
    <scope>IDENTIFICATION</scope>
    <source>
        <strain evidence="9">MHco3</strain>
    </source>
</reference>
<feature type="transmembrane region" description="Helical" evidence="6">
    <location>
        <begin position="205"/>
        <end position="227"/>
    </location>
</feature>
<evidence type="ECO:0000256" key="4">
    <source>
        <dbReference type="ARBA" id="ARBA00022989"/>
    </source>
</evidence>
<evidence type="ECO:0000313" key="9">
    <source>
        <dbReference type="WBParaSite" id="HCON_00063480-00001"/>
    </source>
</evidence>
<dbReference type="PROSITE" id="PS50850">
    <property type="entry name" value="MFS"/>
    <property type="match status" value="1"/>
</dbReference>
<evidence type="ECO:0000256" key="2">
    <source>
        <dbReference type="ARBA" id="ARBA00022448"/>
    </source>
</evidence>
<dbReference type="GO" id="GO:0012505">
    <property type="term" value="C:endomembrane system"/>
    <property type="evidence" value="ECO:0007669"/>
    <property type="project" value="UniProtKB-SubCell"/>
</dbReference>
<keyword evidence="4 6" id="KW-1133">Transmembrane helix</keyword>
<dbReference type="WBParaSite" id="HCON_00063480-00001">
    <property type="protein sequence ID" value="HCON_00063480-00001"/>
    <property type="gene ID" value="HCON_00063480"/>
</dbReference>
<accession>A0A7I5E8C6</accession>
<feature type="transmembrane region" description="Helical" evidence="6">
    <location>
        <begin position="415"/>
        <end position="433"/>
    </location>
</feature>
<evidence type="ECO:0000259" key="7">
    <source>
        <dbReference type="PROSITE" id="PS50850"/>
    </source>
</evidence>
<keyword evidence="8" id="KW-1185">Reference proteome</keyword>
<feature type="transmembrane region" description="Helical" evidence="6">
    <location>
        <begin position="103"/>
        <end position="123"/>
    </location>
</feature>
<evidence type="ECO:0000256" key="6">
    <source>
        <dbReference type="SAM" id="Phobius"/>
    </source>
</evidence>
<dbReference type="GO" id="GO:0005765">
    <property type="term" value="C:lysosomal membrane"/>
    <property type="evidence" value="ECO:0007669"/>
    <property type="project" value="TreeGrafter"/>
</dbReference>
<feature type="transmembrane region" description="Helical" evidence="6">
    <location>
        <begin position="290"/>
        <end position="314"/>
    </location>
</feature>
<dbReference type="InterPro" id="IPR020846">
    <property type="entry name" value="MFS_dom"/>
</dbReference>
<sequence length="486" mass="53586">MVEEHHQFEEDSKANVELKTKEAARSGTPWTSIYLAGGCAFIQGAQFDMFSSSMWPYLKKLNPEAMETEFGHITALYSFGQCIISPAFGYWSNRIEQVRLPLLACFVFMMAGNFLYFLLEFFARSNVAYVMMVARFIVGCGSGNMALLSAYAAMSSSKQDRARAIAFVNGGVAIGTVVGPGFQLLFTCLGPEGVHVLPFLRLNIYNTPALFATLLNITGFLAISFMFQENYDVLNSVEKKDTKELPPPRLIAVLVCVSTRFVQVFVSATIGTLESAFSMLMFSFNKEEAVTAYSSSDLAAGLVSIGLYFVFIFFDLKKWVPKRISTVLVMCLYACLFLFTFPWSFLPSNVEISVNGSDRGCVAERFSWCTGLKAVSPFVYYPMIVLVFGVGDSIIGIALTTLYSEVIGPRRQGTLQGVLQMSGSIGSMLAPLISSSLYTGFGPQAPWSLAIAEISIEIALWLVFHKKMVPLRTENMSVKSTVIKES</sequence>
<dbReference type="Pfam" id="PF07690">
    <property type="entry name" value="MFS_1"/>
    <property type="match status" value="1"/>
</dbReference>
<dbReference type="Proteomes" id="UP000025227">
    <property type="component" value="Unplaced"/>
</dbReference>
<dbReference type="GO" id="GO:0022857">
    <property type="term" value="F:transmembrane transporter activity"/>
    <property type="evidence" value="ECO:0007669"/>
    <property type="project" value="InterPro"/>
</dbReference>
<evidence type="ECO:0000256" key="5">
    <source>
        <dbReference type="ARBA" id="ARBA00023136"/>
    </source>
</evidence>
<keyword evidence="5 6" id="KW-0472">Membrane</keyword>
<feature type="transmembrane region" description="Helical" evidence="6">
    <location>
        <begin position="380"/>
        <end position="403"/>
    </location>
</feature>
<dbReference type="PANTHER" id="PTHR23510">
    <property type="entry name" value="INNER MEMBRANE TRANSPORT PROTEIN YAJR"/>
    <property type="match status" value="1"/>
</dbReference>
<comment type="subcellular location">
    <subcellularLocation>
        <location evidence="1">Endomembrane system</location>
        <topology evidence="1">Multi-pass membrane protein</topology>
    </subcellularLocation>
</comment>
<feature type="transmembrane region" description="Helical" evidence="6">
    <location>
        <begin position="129"/>
        <end position="152"/>
    </location>
</feature>